<organism evidence="6">
    <name type="scientific">viral metagenome</name>
    <dbReference type="NCBI Taxonomy" id="1070528"/>
    <lineage>
        <taxon>unclassified sequences</taxon>
        <taxon>metagenomes</taxon>
        <taxon>organismal metagenomes</taxon>
    </lineage>
</organism>
<dbReference type="EMBL" id="MN738786">
    <property type="protein sequence ID" value="QHT36845.1"/>
    <property type="molecule type" value="Genomic_DNA"/>
</dbReference>
<feature type="transmembrane region" description="Helical" evidence="5">
    <location>
        <begin position="82"/>
        <end position="99"/>
    </location>
</feature>
<evidence type="ECO:0000256" key="5">
    <source>
        <dbReference type="SAM" id="Phobius"/>
    </source>
</evidence>
<dbReference type="InterPro" id="IPR006214">
    <property type="entry name" value="Bax_inhibitor_1-related"/>
</dbReference>
<dbReference type="Pfam" id="PF01027">
    <property type="entry name" value="Bax1-I"/>
    <property type="match status" value="1"/>
</dbReference>
<feature type="transmembrane region" description="Helical" evidence="5">
    <location>
        <begin position="111"/>
        <end position="129"/>
    </location>
</feature>
<keyword evidence="2 5" id="KW-0812">Transmembrane</keyword>
<evidence type="ECO:0000256" key="4">
    <source>
        <dbReference type="ARBA" id="ARBA00023136"/>
    </source>
</evidence>
<keyword evidence="3 5" id="KW-1133">Transmembrane helix</keyword>
<dbReference type="PANTHER" id="PTHR23291">
    <property type="entry name" value="BAX INHIBITOR-RELATED"/>
    <property type="match status" value="1"/>
</dbReference>
<protein>
    <submittedName>
        <fullName evidence="6">Uncharacterized protein</fullName>
    </submittedName>
</protein>
<evidence type="ECO:0000256" key="1">
    <source>
        <dbReference type="ARBA" id="ARBA00004141"/>
    </source>
</evidence>
<feature type="transmembrane region" description="Helical" evidence="5">
    <location>
        <begin position="167"/>
        <end position="185"/>
    </location>
</feature>
<proteinExistence type="predicted"/>
<sequence>MKTSEGPIGDTVVYASLPSDSQETIPLILGEDTPMETRKRFITRVYGVLWTQLAVTSGWIALCNQVQSIQTFLASDKGVTMMWFSVVCIFALTCIMYCARECLRTCPGGCMYLTVFTILMSYLLGYVGVVYSPVVLLLSGITTLFLFSGLTLYAIQTRYDYTESGNYLLCMLLGLICMSLIMTFVTVSWLLTLYSCLGATLFSLYIVYDTQLIVGGEHRRIQFRQDDIVLAATSLYLDVINLFLFLLDLMTGGTPGNR</sequence>
<evidence type="ECO:0000313" key="6">
    <source>
        <dbReference type="EMBL" id="QHT36845.1"/>
    </source>
</evidence>
<feature type="transmembrane region" description="Helical" evidence="5">
    <location>
        <begin position="228"/>
        <end position="247"/>
    </location>
</feature>
<dbReference type="PANTHER" id="PTHR23291:SF47">
    <property type="entry name" value="TRANSMEMBRANE BAX INHIBITOR MOTIF CONTAINING 7"/>
    <property type="match status" value="1"/>
</dbReference>
<feature type="transmembrane region" description="Helical" evidence="5">
    <location>
        <begin position="45"/>
        <end position="62"/>
    </location>
</feature>
<evidence type="ECO:0000256" key="2">
    <source>
        <dbReference type="ARBA" id="ARBA00022692"/>
    </source>
</evidence>
<comment type="subcellular location">
    <subcellularLocation>
        <location evidence="1">Membrane</location>
        <topology evidence="1">Multi-pass membrane protein</topology>
    </subcellularLocation>
</comment>
<evidence type="ECO:0000256" key="3">
    <source>
        <dbReference type="ARBA" id="ARBA00022989"/>
    </source>
</evidence>
<feature type="transmembrane region" description="Helical" evidence="5">
    <location>
        <begin position="191"/>
        <end position="208"/>
    </location>
</feature>
<keyword evidence="4 5" id="KW-0472">Membrane</keyword>
<reference evidence="6" key="1">
    <citation type="journal article" date="2020" name="Nature">
        <title>Giant virus diversity and host interactions through global metagenomics.</title>
        <authorList>
            <person name="Schulz F."/>
            <person name="Roux S."/>
            <person name="Paez-Espino D."/>
            <person name="Jungbluth S."/>
            <person name="Walsh D.A."/>
            <person name="Denef V.J."/>
            <person name="McMahon K.D."/>
            <person name="Konstantinidis K.T."/>
            <person name="Eloe-Fadrosh E.A."/>
            <person name="Kyrpides N.C."/>
            <person name="Woyke T."/>
        </authorList>
    </citation>
    <scope>NUCLEOTIDE SEQUENCE</scope>
    <source>
        <strain evidence="6">GVMAG-S-ERX555967-130</strain>
    </source>
</reference>
<feature type="transmembrane region" description="Helical" evidence="5">
    <location>
        <begin position="135"/>
        <end position="155"/>
    </location>
</feature>
<dbReference type="AlphaFoldDB" id="A0A6C0FCE3"/>
<name>A0A6C0FCE3_9ZZZZ</name>
<dbReference type="GO" id="GO:0016020">
    <property type="term" value="C:membrane"/>
    <property type="evidence" value="ECO:0007669"/>
    <property type="project" value="UniProtKB-SubCell"/>
</dbReference>
<accession>A0A6C0FCE3</accession>